<dbReference type="GO" id="GO:0008273">
    <property type="term" value="F:calcium, potassium:sodium antiporter activity"/>
    <property type="evidence" value="ECO:0007669"/>
    <property type="project" value="TreeGrafter"/>
</dbReference>
<name>A0A0G0M4K1_9BACT</name>
<evidence type="ECO:0000256" key="1">
    <source>
        <dbReference type="ARBA" id="ARBA00004141"/>
    </source>
</evidence>
<evidence type="ECO:0000313" key="8">
    <source>
        <dbReference type="Proteomes" id="UP000034325"/>
    </source>
</evidence>
<keyword evidence="2 5" id="KW-0812">Transmembrane</keyword>
<evidence type="ECO:0000256" key="4">
    <source>
        <dbReference type="ARBA" id="ARBA00023136"/>
    </source>
</evidence>
<feature type="transmembrane region" description="Helical" evidence="5">
    <location>
        <begin position="93"/>
        <end position="113"/>
    </location>
</feature>
<dbReference type="GO" id="GO:0006874">
    <property type="term" value="P:intracellular calcium ion homeostasis"/>
    <property type="evidence" value="ECO:0007669"/>
    <property type="project" value="TreeGrafter"/>
</dbReference>
<dbReference type="Proteomes" id="UP000034325">
    <property type="component" value="Unassembled WGS sequence"/>
</dbReference>
<feature type="transmembrane region" description="Helical" evidence="5">
    <location>
        <begin position="168"/>
        <end position="186"/>
    </location>
</feature>
<feature type="transmembrane region" description="Helical" evidence="5">
    <location>
        <begin position="21"/>
        <end position="39"/>
    </location>
</feature>
<feature type="transmembrane region" description="Helical" evidence="5">
    <location>
        <begin position="119"/>
        <end position="137"/>
    </location>
</feature>
<dbReference type="PATRIC" id="fig|1618549.4.peg.420"/>
<feature type="domain" description="Sodium/calcium exchanger membrane region" evidence="6">
    <location>
        <begin position="170"/>
        <end position="306"/>
    </location>
</feature>
<feature type="transmembrane region" description="Helical" evidence="5">
    <location>
        <begin position="59"/>
        <end position="81"/>
    </location>
</feature>
<dbReference type="AlphaFoldDB" id="A0A0G0M4K1"/>
<feature type="transmembrane region" description="Helical" evidence="5">
    <location>
        <begin position="261"/>
        <end position="282"/>
    </location>
</feature>
<evidence type="ECO:0000259" key="6">
    <source>
        <dbReference type="Pfam" id="PF01699"/>
    </source>
</evidence>
<comment type="subcellular location">
    <subcellularLocation>
        <location evidence="1">Membrane</location>
        <topology evidence="1">Multi-pass membrane protein</topology>
    </subcellularLocation>
</comment>
<evidence type="ECO:0000256" key="2">
    <source>
        <dbReference type="ARBA" id="ARBA00022692"/>
    </source>
</evidence>
<feature type="transmembrane region" description="Helical" evidence="5">
    <location>
        <begin position="291"/>
        <end position="308"/>
    </location>
</feature>
<accession>A0A0G0M4K1</accession>
<comment type="caution">
    <text evidence="7">The sequence shown here is derived from an EMBL/GenBank/DDBJ whole genome shotgun (WGS) entry which is preliminary data.</text>
</comment>
<dbReference type="Pfam" id="PF01699">
    <property type="entry name" value="Na_Ca_ex"/>
    <property type="match status" value="2"/>
</dbReference>
<feature type="domain" description="Sodium/calcium exchanger membrane region" evidence="6">
    <location>
        <begin position="2"/>
        <end position="132"/>
    </location>
</feature>
<evidence type="ECO:0000256" key="3">
    <source>
        <dbReference type="ARBA" id="ARBA00022989"/>
    </source>
</evidence>
<organism evidence="7 8">
    <name type="scientific">Candidatus Woesebacteria bacterium GW2011_GWA1_39_12</name>
    <dbReference type="NCBI Taxonomy" id="1618549"/>
    <lineage>
        <taxon>Bacteria</taxon>
        <taxon>Candidatus Woeseibacteriota</taxon>
    </lineage>
</organism>
<evidence type="ECO:0000313" key="7">
    <source>
        <dbReference type="EMBL" id="KKQ98232.1"/>
    </source>
</evidence>
<dbReference type="Gene3D" id="1.20.1420.30">
    <property type="entry name" value="NCX, central ion-binding region"/>
    <property type="match status" value="1"/>
</dbReference>
<keyword evidence="3 5" id="KW-1133">Transmembrane helix</keyword>
<gene>
    <name evidence="7" type="ORF">UT23_C0004G0071</name>
</gene>
<feature type="transmembrane region" description="Helical" evidence="5">
    <location>
        <begin position="198"/>
        <end position="219"/>
    </location>
</feature>
<proteinExistence type="predicted"/>
<sequence length="309" mass="34215">MVLIKSAEMVIVAIRRIAKEAHAGLFTISAIVLALGTSLPELFVGITSSLEKSSSLSLGVVLGSNIANIALVAGLSAFFMGKVNIKSDYLKREVGIALAAGTLPLVLVIDGVISRIDGFILITIYFAYAFGFFRHRFIQIGKEQQEEGFIYRFLREFKHIESIRAREFGRLFLGVAFLIFSSDAIVKLSSRLATEAHIPIFLVGLFILAIGTSLPELAFSFRSLEDHEPSMFFGNILGSIIVNATLIVGLSALIYPIRIEIGEYLTAATAFFVVFASFWLFIRSKHRLDRWEAASLLILYFVFIIVEFV</sequence>
<feature type="transmembrane region" description="Helical" evidence="5">
    <location>
        <begin position="231"/>
        <end position="255"/>
    </location>
</feature>
<evidence type="ECO:0000256" key="5">
    <source>
        <dbReference type="SAM" id="Phobius"/>
    </source>
</evidence>
<dbReference type="EMBL" id="LBWA01000004">
    <property type="protein sequence ID" value="KKQ98232.1"/>
    <property type="molecule type" value="Genomic_DNA"/>
</dbReference>
<dbReference type="GO" id="GO:0005886">
    <property type="term" value="C:plasma membrane"/>
    <property type="evidence" value="ECO:0007669"/>
    <property type="project" value="TreeGrafter"/>
</dbReference>
<dbReference type="PANTHER" id="PTHR10846:SF8">
    <property type="entry name" value="INNER MEMBRANE PROTEIN YRBG"/>
    <property type="match status" value="1"/>
</dbReference>
<keyword evidence="4 5" id="KW-0472">Membrane</keyword>
<dbReference type="InterPro" id="IPR004837">
    <property type="entry name" value="NaCa_Exmemb"/>
</dbReference>
<dbReference type="GO" id="GO:0005262">
    <property type="term" value="F:calcium channel activity"/>
    <property type="evidence" value="ECO:0007669"/>
    <property type="project" value="TreeGrafter"/>
</dbReference>
<protein>
    <submittedName>
        <fullName evidence="7">Cation antiporter</fullName>
    </submittedName>
</protein>
<reference evidence="7 8" key="1">
    <citation type="journal article" date="2015" name="Nature">
        <title>rRNA introns, odd ribosomes, and small enigmatic genomes across a large radiation of phyla.</title>
        <authorList>
            <person name="Brown C.T."/>
            <person name="Hug L.A."/>
            <person name="Thomas B.C."/>
            <person name="Sharon I."/>
            <person name="Castelle C.J."/>
            <person name="Singh A."/>
            <person name="Wilkins M.J."/>
            <person name="Williams K.H."/>
            <person name="Banfield J.F."/>
        </authorList>
    </citation>
    <scope>NUCLEOTIDE SEQUENCE [LARGE SCALE GENOMIC DNA]</scope>
</reference>
<dbReference type="PANTHER" id="PTHR10846">
    <property type="entry name" value="SODIUM/POTASSIUM/CALCIUM EXCHANGER"/>
    <property type="match status" value="1"/>
</dbReference>
<dbReference type="InterPro" id="IPR044880">
    <property type="entry name" value="NCX_ion-bd_dom_sf"/>
</dbReference>
<dbReference type="InterPro" id="IPR004481">
    <property type="entry name" value="K/Na/Ca-exchanger"/>
</dbReference>